<dbReference type="GO" id="GO:0071111">
    <property type="term" value="F:cyclic-guanylate-specific phosphodiesterase activity"/>
    <property type="evidence" value="ECO:0007669"/>
    <property type="project" value="InterPro"/>
</dbReference>
<dbReference type="PANTHER" id="PTHR33121">
    <property type="entry name" value="CYCLIC DI-GMP PHOSPHODIESTERASE PDEF"/>
    <property type="match status" value="1"/>
</dbReference>
<dbReference type="InterPro" id="IPR001633">
    <property type="entry name" value="EAL_dom"/>
</dbReference>
<evidence type="ECO:0000313" key="2">
    <source>
        <dbReference type="EMBL" id="ABM60853.1"/>
    </source>
</evidence>
<dbReference type="OrthoDB" id="1673646at2"/>
<dbReference type="CDD" id="cd01948">
    <property type="entry name" value="EAL"/>
    <property type="match status" value="1"/>
</dbReference>
<keyword evidence="3" id="KW-1185">Reference proteome</keyword>
<dbReference type="Pfam" id="PF00563">
    <property type="entry name" value="EAL"/>
    <property type="match status" value="1"/>
</dbReference>
<dbReference type="PROSITE" id="PS50883">
    <property type="entry name" value="EAL"/>
    <property type="match status" value="1"/>
</dbReference>
<dbReference type="InterPro" id="IPR050706">
    <property type="entry name" value="Cyclic-di-GMP_PDE-like"/>
</dbReference>
<dbReference type="EMBL" id="CP000544">
    <property type="protein sequence ID" value="ABM60853.1"/>
    <property type="molecule type" value="Genomic_DNA"/>
</dbReference>
<proteinExistence type="predicted"/>
<dbReference type="Proteomes" id="UP000000647">
    <property type="component" value="Chromosome"/>
</dbReference>
<feature type="domain" description="EAL" evidence="1">
    <location>
        <begin position="112"/>
        <end position="357"/>
    </location>
</feature>
<sequence length="357" mass="39606">MTIEVPTICPGSPELPDLSEAPGTFYLAPPLQHTRDRVYVHLGDAGWRIRFPAAGVMGVEVPAQSLPALLAALEPLMSEPEMAAGSAVFMEQGAAFDAGSLFQARPLSTWVARAEHDWLLDTIRSERVQIHYQPIVEAREAQRVYAYECLMRGVDADGGTIPPGSMFRAAELADLEFYLDRLARVAAIRDSHAQGVQENLFINFRPTAIYDPAFCLRTTVGAVEKLGLDPRRIVFEVVESEAITDHRHLRHIVDEYRQGGFRIALDDLGAGYGSLNLLKDLEPDFVKIDRELIRHVHHNPGQATIVEAMVSMARNLGITTVGEGIEEREEFEWLRAAGIDLVQGFYFARPASPPPRL</sequence>
<accession>A1WT41</accession>
<dbReference type="STRING" id="349124.Hhal_0058"/>
<dbReference type="InterPro" id="IPR035919">
    <property type="entry name" value="EAL_sf"/>
</dbReference>
<dbReference type="RefSeq" id="WP_011812876.1">
    <property type="nucleotide sequence ID" value="NC_008789.1"/>
</dbReference>
<dbReference type="PANTHER" id="PTHR33121:SF15">
    <property type="entry name" value="BLUE LIGHT- AND TEMPERATURE-REGULATED ANTIREPRESSOR BLUF"/>
    <property type="match status" value="1"/>
</dbReference>
<name>A1WT41_HALHL</name>
<gene>
    <name evidence="2" type="ordered locus">Hhal_0058</name>
</gene>
<dbReference type="HOGENOM" id="CLU_000445_70_0_6"/>
<dbReference type="SMART" id="SM00052">
    <property type="entry name" value="EAL"/>
    <property type="match status" value="1"/>
</dbReference>
<dbReference type="eggNOG" id="COG2200">
    <property type="taxonomic scope" value="Bacteria"/>
</dbReference>
<evidence type="ECO:0000259" key="1">
    <source>
        <dbReference type="PROSITE" id="PS50883"/>
    </source>
</evidence>
<dbReference type="Gene3D" id="3.20.20.450">
    <property type="entry name" value="EAL domain"/>
    <property type="match status" value="1"/>
</dbReference>
<dbReference type="KEGG" id="hha:Hhal_0058"/>
<organism evidence="2 3">
    <name type="scientific">Halorhodospira halophila (strain DSM 244 / SL1)</name>
    <name type="common">Ectothiorhodospira halophila (strain DSM 244 / SL1)</name>
    <dbReference type="NCBI Taxonomy" id="349124"/>
    <lineage>
        <taxon>Bacteria</taxon>
        <taxon>Pseudomonadati</taxon>
        <taxon>Pseudomonadota</taxon>
        <taxon>Gammaproteobacteria</taxon>
        <taxon>Chromatiales</taxon>
        <taxon>Ectothiorhodospiraceae</taxon>
        <taxon>Halorhodospira</taxon>
    </lineage>
</organism>
<reference evidence="2 3" key="2">
    <citation type="journal article" date="2013" name="Stand. Genomic Sci.">
        <title>Complete genome sequence of Halorhodospira halophila SL1.</title>
        <authorList>
            <person name="Challacombe J.F."/>
            <person name="Majid S."/>
            <person name="Deole R."/>
            <person name="Brettin T.S."/>
            <person name="Bruce D."/>
            <person name="Delano S.F."/>
            <person name="Detter J.C."/>
            <person name="Gleasner C.D."/>
            <person name="Han C.S."/>
            <person name="Misra M."/>
            <person name="Reitenga K.G."/>
            <person name="Mikhailova N."/>
            <person name="Woyke T."/>
            <person name="Pitluck S."/>
            <person name="Nolan M."/>
            <person name="Land M.L."/>
            <person name="Saunders E."/>
            <person name="Tapia R."/>
            <person name="Lapidus A."/>
            <person name="Ivanova N."/>
            <person name="Hoff W.D."/>
        </authorList>
    </citation>
    <scope>NUCLEOTIDE SEQUENCE [LARGE SCALE GENOMIC DNA]</scope>
    <source>
        <strain evidence="3">DSM 244 / SL1</strain>
    </source>
</reference>
<reference evidence="3" key="1">
    <citation type="submission" date="2006-12" db="EMBL/GenBank/DDBJ databases">
        <title>Complete sequence of Halorhodospira halophila SL1.</title>
        <authorList>
            <consortium name="US DOE Joint Genome Institute"/>
            <person name="Copeland A."/>
            <person name="Lucas S."/>
            <person name="Lapidus A."/>
            <person name="Barry K."/>
            <person name="Detter J.C."/>
            <person name="Glavina del Rio T."/>
            <person name="Hammon N."/>
            <person name="Israni S."/>
            <person name="Dalin E."/>
            <person name="Tice H."/>
            <person name="Pitluck S."/>
            <person name="Saunders E."/>
            <person name="Brettin T."/>
            <person name="Bruce D."/>
            <person name="Han C."/>
            <person name="Tapia R."/>
            <person name="Schmutz J."/>
            <person name="Larimer F."/>
            <person name="Land M."/>
            <person name="Hauser L."/>
            <person name="Kyrpides N."/>
            <person name="Mikhailova N."/>
            <person name="Hoff W."/>
            <person name="Richardson P."/>
        </authorList>
    </citation>
    <scope>NUCLEOTIDE SEQUENCE [LARGE SCALE GENOMIC DNA]</scope>
    <source>
        <strain evidence="3">DSM 244 / SL1</strain>
    </source>
</reference>
<dbReference type="SUPFAM" id="SSF141868">
    <property type="entry name" value="EAL domain-like"/>
    <property type="match status" value="1"/>
</dbReference>
<protein>
    <submittedName>
        <fullName evidence="2">Diguanylate phosphodiesterase</fullName>
    </submittedName>
</protein>
<evidence type="ECO:0000313" key="3">
    <source>
        <dbReference type="Proteomes" id="UP000000647"/>
    </source>
</evidence>
<dbReference type="AlphaFoldDB" id="A1WT41"/>